<gene>
    <name evidence="1" type="ORF">SAMN04488541_101071</name>
</gene>
<name>A0A1I2ELD7_9BACT</name>
<evidence type="ECO:0008006" key="3">
    <source>
        <dbReference type="Google" id="ProtNLM"/>
    </source>
</evidence>
<dbReference type="STRING" id="1003.SAMN04488541_101071"/>
<sequence length="178" mass="20102">MKQAQQCFFLVILLASVSCKTTSTVSNSQNTNFSDDVSSFRIKFNPTDTPVQTVNPNNNAVKPPVTNLQEPIGSMKVPLDTLLGQIAESNKSFSVKGYRIQIYSGLDRKEAEKAMADFNNLRTGSEDRPELEYVQPNFKVKVGNYLEKPKAYELYYKIKGVFPSASIIYEKIKIPRYK</sequence>
<keyword evidence="2" id="KW-1185">Reference proteome</keyword>
<proteinExistence type="predicted"/>
<evidence type="ECO:0000313" key="1">
    <source>
        <dbReference type="EMBL" id="SFE93427.1"/>
    </source>
</evidence>
<organism evidence="1 2">
    <name type="scientific">Thermoflexibacter ruber</name>
    <dbReference type="NCBI Taxonomy" id="1003"/>
    <lineage>
        <taxon>Bacteria</taxon>
        <taxon>Pseudomonadati</taxon>
        <taxon>Bacteroidota</taxon>
        <taxon>Cytophagia</taxon>
        <taxon>Cytophagales</taxon>
        <taxon>Thermoflexibacteraceae</taxon>
        <taxon>Thermoflexibacter</taxon>
    </lineage>
</organism>
<dbReference type="PROSITE" id="PS51257">
    <property type="entry name" value="PROKAR_LIPOPROTEIN"/>
    <property type="match status" value="1"/>
</dbReference>
<protein>
    <recommendedName>
        <fullName evidence="3">Sporulation related domain-containing protein</fullName>
    </recommendedName>
</protein>
<dbReference type="EMBL" id="FONY01000010">
    <property type="protein sequence ID" value="SFE93427.1"/>
    <property type="molecule type" value="Genomic_DNA"/>
</dbReference>
<dbReference type="Proteomes" id="UP000199513">
    <property type="component" value="Unassembled WGS sequence"/>
</dbReference>
<reference evidence="1 2" key="1">
    <citation type="submission" date="2016-10" db="EMBL/GenBank/DDBJ databases">
        <authorList>
            <person name="de Groot N.N."/>
        </authorList>
    </citation>
    <scope>NUCLEOTIDE SEQUENCE [LARGE SCALE GENOMIC DNA]</scope>
    <source>
        <strain>GEY</strain>
        <strain evidence="2">DSM 9560</strain>
    </source>
</reference>
<evidence type="ECO:0000313" key="2">
    <source>
        <dbReference type="Proteomes" id="UP000199513"/>
    </source>
</evidence>
<accession>A0A1I2ELD7</accession>
<dbReference type="AlphaFoldDB" id="A0A1I2ELD7"/>